<evidence type="ECO:0000256" key="3">
    <source>
        <dbReference type="ARBA" id="ARBA00022741"/>
    </source>
</evidence>
<dbReference type="Pfam" id="PF00772">
    <property type="entry name" value="DnaB"/>
    <property type="match status" value="1"/>
</dbReference>
<comment type="similarity">
    <text evidence="1">Belongs to the helicase family. DnaB subfamily.</text>
</comment>
<organism evidence="12 13">
    <name type="scientific">Staphylococcus phage MVC_VPHSA1</name>
    <dbReference type="NCBI Taxonomy" id="3088876"/>
    <lineage>
        <taxon>Viruses</taxon>
        <taxon>Duplodnaviria</taxon>
        <taxon>Heunggongvirae</taxon>
        <taxon>Uroviricota</taxon>
        <taxon>Caudoviricetes</taxon>
        <taxon>Ehrlichviridae</taxon>
        <taxon>Chennaivirus</taxon>
        <taxon>Chennaivirus MVCVPHSA1</taxon>
    </lineage>
</organism>
<evidence type="ECO:0000256" key="8">
    <source>
        <dbReference type="ARBA" id="ARBA00023235"/>
    </source>
</evidence>
<evidence type="ECO:0000313" key="12">
    <source>
        <dbReference type="EMBL" id="WPF64896.1"/>
    </source>
</evidence>
<dbReference type="SUPFAM" id="SSF52540">
    <property type="entry name" value="P-loop containing nucleoside triphosphate hydrolases"/>
    <property type="match status" value="1"/>
</dbReference>
<keyword evidence="6" id="KW-0067">ATP-binding</keyword>
<dbReference type="Proteomes" id="UP001322219">
    <property type="component" value="Segment"/>
</dbReference>
<dbReference type="EC" id="5.6.2.3" evidence="9"/>
<evidence type="ECO:0000256" key="4">
    <source>
        <dbReference type="ARBA" id="ARBA00022801"/>
    </source>
</evidence>
<evidence type="ECO:0000259" key="11">
    <source>
        <dbReference type="PROSITE" id="PS51199"/>
    </source>
</evidence>
<evidence type="ECO:0000256" key="7">
    <source>
        <dbReference type="ARBA" id="ARBA00023125"/>
    </source>
</evidence>
<reference evidence="12 13" key="1">
    <citation type="submission" date="2023-10" db="EMBL/GenBank/DDBJ databases">
        <title>Genome Sequence of the Siphoviridae Staphylococcus aureus Phage MVC_VPHSA1.</title>
        <authorList>
            <person name="Deepak S.J."/>
            <person name="Porteen K."/>
            <person name="Wilfred R."/>
            <person name="Anbazhagan S."/>
            <person name="Elango A."/>
            <person name="Senthil Kumar T."/>
            <person name="Narendra B."/>
            <person name="Sureshkannan S."/>
            <person name="Nithya Quintoil M."/>
            <person name="Charley C.A."/>
            <person name="Teresa S."/>
            <person name="Raghavendra A.G."/>
        </authorList>
    </citation>
    <scope>NUCLEOTIDE SEQUENCE [LARGE SCALE GENOMIC DNA]</scope>
</reference>
<gene>
    <name evidence="12" type="ORF">FBHYGVHD_CDS0049</name>
</gene>
<dbReference type="SUPFAM" id="SSF48024">
    <property type="entry name" value="N-terminal domain of DnaB helicase"/>
    <property type="match status" value="1"/>
</dbReference>
<dbReference type="InterPro" id="IPR007694">
    <property type="entry name" value="DNA_helicase_DnaB-like_C"/>
</dbReference>
<keyword evidence="3" id="KW-0547">Nucleotide-binding</keyword>
<keyword evidence="8" id="KW-0413">Isomerase</keyword>
<evidence type="ECO:0000256" key="1">
    <source>
        <dbReference type="ARBA" id="ARBA00008428"/>
    </source>
</evidence>
<dbReference type="PROSITE" id="PS51199">
    <property type="entry name" value="SF4_HELICASE"/>
    <property type="match status" value="1"/>
</dbReference>
<evidence type="ECO:0000313" key="13">
    <source>
        <dbReference type="Proteomes" id="UP001322219"/>
    </source>
</evidence>
<feature type="domain" description="SF4 helicase" evidence="11">
    <location>
        <begin position="198"/>
        <end position="475"/>
    </location>
</feature>
<keyword evidence="13" id="KW-1185">Reference proteome</keyword>
<dbReference type="PANTHER" id="PTHR30153">
    <property type="entry name" value="REPLICATIVE DNA HELICASE DNAB"/>
    <property type="match status" value="1"/>
</dbReference>
<accession>A0ABZ0QYL5</accession>
<keyword evidence="4" id="KW-0378">Hydrolase</keyword>
<evidence type="ECO:0000256" key="10">
    <source>
        <dbReference type="ARBA" id="ARBA00048954"/>
    </source>
</evidence>
<dbReference type="EMBL" id="OR670591">
    <property type="protein sequence ID" value="WPF64896.1"/>
    <property type="molecule type" value="Genomic_DNA"/>
</dbReference>
<dbReference type="Pfam" id="PF03796">
    <property type="entry name" value="DnaB_C"/>
    <property type="match status" value="1"/>
</dbReference>
<keyword evidence="5" id="KW-0347">Helicase</keyword>
<dbReference type="InterPro" id="IPR036185">
    <property type="entry name" value="DNA_heli_DnaB-like_N_sf"/>
</dbReference>
<protein>
    <recommendedName>
        <fullName evidence="9">DNA 5'-3' helicase</fullName>
        <ecNumber evidence="9">5.6.2.3</ecNumber>
    </recommendedName>
</protein>
<dbReference type="PANTHER" id="PTHR30153:SF2">
    <property type="entry name" value="REPLICATIVE DNA HELICASE"/>
    <property type="match status" value="1"/>
</dbReference>
<evidence type="ECO:0000256" key="5">
    <source>
        <dbReference type="ARBA" id="ARBA00022806"/>
    </source>
</evidence>
<proteinExistence type="inferred from homology"/>
<keyword evidence="2" id="KW-0235">DNA replication</keyword>
<name>A0ABZ0QYL5_9CAUD</name>
<dbReference type="Gene3D" id="3.40.50.300">
    <property type="entry name" value="P-loop containing nucleotide triphosphate hydrolases"/>
    <property type="match status" value="1"/>
</dbReference>
<evidence type="ECO:0000256" key="6">
    <source>
        <dbReference type="ARBA" id="ARBA00022840"/>
    </source>
</evidence>
<dbReference type="InterPro" id="IPR016136">
    <property type="entry name" value="DNA_helicase_N/primase_C"/>
</dbReference>
<evidence type="ECO:0000256" key="2">
    <source>
        <dbReference type="ARBA" id="ARBA00022705"/>
    </source>
</evidence>
<dbReference type="Gene3D" id="1.10.860.10">
    <property type="entry name" value="DNAb Helicase, Chain A"/>
    <property type="match status" value="1"/>
</dbReference>
<keyword evidence="7" id="KW-0238">DNA-binding</keyword>
<dbReference type="InterPro" id="IPR027417">
    <property type="entry name" value="P-loop_NTPase"/>
</dbReference>
<comment type="catalytic activity">
    <reaction evidence="10">
        <text>ATP + H2O = ADP + phosphate + H(+)</text>
        <dbReference type="Rhea" id="RHEA:13065"/>
        <dbReference type="ChEBI" id="CHEBI:15377"/>
        <dbReference type="ChEBI" id="CHEBI:15378"/>
        <dbReference type="ChEBI" id="CHEBI:30616"/>
        <dbReference type="ChEBI" id="CHEBI:43474"/>
        <dbReference type="ChEBI" id="CHEBI:456216"/>
        <dbReference type="EC" id="5.6.2.3"/>
    </reaction>
</comment>
<dbReference type="InterPro" id="IPR007693">
    <property type="entry name" value="DNA_helicase_DnaB-like_N"/>
</dbReference>
<sequence length="475" mass="52906">MRVAARIESQRKELPEKYDSKIPSKELISRAGSERALLGICLNDPTEIISASSSGLLPEMFAVDGNRYIYMSMLHLTESGNTLDPISILSVFQDEKAKKSIEEMGGIDYLEGIKLQPEMGNAQLFIDQIKQAAARRAVYDQAQKTMQQAIKAAETPLNEFLQTVEGDYREIALEYQVAQGVKKLGEGMADRLKERLLNPTEVIGLKTGWHAFDLASMGLVIGELTVVGARSKVGKSTTLLNWCKKICVEDGIPTLYIDTEMYKEEQEDKLLSMISGVQHKEIRNGYFGKNTHHGKAKDKVAAVQKASKAIGKAPFYHIYMPHFTLGEIASVIRKHQMEHGIQLVVFDYIKLPSSNSNLGEKEYQALGYLTSGLKDLAGLLQIPIATAVQLGRAAIGKGEEMDEGDIAGSDRILQLVNRVCYLRKSTEDEEAMTGATHQFKIIAQRMGEDLDWTPVYTERGNWRQSMEKPTRKDVA</sequence>
<evidence type="ECO:0000256" key="9">
    <source>
        <dbReference type="ARBA" id="ARBA00044969"/>
    </source>
</evidence>